<evidence type="ECO:0000313" key="6">
    <source>
        <dbReference type="EMBL" id="GFS65686.1"/>
    </source>
</evidence>
<comment type="caution">
    <text evidence="6">The sequence shown here is derived from an EMBL/GenBank/DDBJ whole genome shotgun (WGS) entry which is preliminary data.</text>
</comment>
<keyword evidence="7" id="KW-1185">Reference proteome</keyword>
<feature type="transmembrane region" description="Helical" evidence="5">
    <location>
        <begin position="240"/>
        <end position="261"/>
    </location>
</feature>
<keyword evidence="3 5" id="KW-1133">Transmembrane helix</keyword>
<reference evidence="6" key="1">
    <citation type="submission" date="2020-08" db="EMBL/GenBank/DDBJ databases">
        <title>Multicomponent nature underlies the extraordinary mechanical properties of spider dragline silk.</title>
        <authorList>
            <person name="Kono N."/>
            <person name="Nakamura H."/>
            <person name="Mori M."/>
            <person name="Yoshida Y."/>
            <person name="Ohtoshi R."/>
            <person name="Malay A.D."/>
            <person name="Moran D.A.P."/>
            <person name="Tomita M."/>
            <person name="Numata K."/>
            <person name="Arakawa K."/>
        </authorList>
    </citation>
    <scope>NUCLEOTIDE SEQUENCE</scope>
</reference>
<proteinExistence type="predicted"/>
<comment type="subcellular location">
    <subcellularLocation>
        <location evidence="1">Membrane</location>
        <topology evidence="1">Multi-pass membrane protein</topology>
    </subcellularLocation>
</comment>
<name>A0A8X6IYS6_9ARAC</name>
<evidence type="ECO:0000256" key="3">
    <source>
        <dbReference type="ARBA" id="ARBA00022989"/>
    </source>
</evidence>
<feature type="transmembrane region" description="Helical" evidence="5">
    <location>
        <begin position="273"/>
        <end position="295"/>
    </location>
</feature>
<protein>
    <submittedName>
        <fullName evidence="6">Tetraspanin</fullName>
    </submittedName>
</protein>
<accession>A0A8X6IYS6</accession>
<dbReference type="InterPro" id="IPR018499">
    <property type="entry name" value="Tetraspanin/Peripherin"/>
</dbReference>
<dbReference type="InterPro" id="IPR008952">
    <property type="entry name" value="Tetraspanin_EC2_sf"/>
</dbReference>
<evidence type="ECO:0000256" key="1">
    <source>
        <dbReference type="ARBA" id="ARBA00004141"/>
    </source>
</evidence>
<keyword evidence="4 5" id="KW-0472">Membrane</keyword>
<dbReference type="AlphaFoldDB" id="A0A8X6IYS6"/>
<organism evidence="6 7">
    <name type="scientific">Trichonephila inaurata madagascariensis</name>
    <dbReference type="NCBI Taxonomy" id="2747483"/>
    <lineage>
        <taxon>Eukaryota</taxon>
        <taxon>Metazoa</taxon>
        <taxon>Ecdysozoa</taxon>
        <taxon>Arthropoda</taxon>
        <taxon>Chelicerata</taxon>
        <taxon>Arachnida</taxon>
        <taxon>Araneae</taxon>
        <taxon>Araneomorphae</taxon>
        <taxon>Entelegynae</taxon>
        <taxon>Araneoidea</taxon>
        <taxon>Nephilidae</taxon>
        <taxon>Trichonephila</taxon>
        <taxon>Trichonephila inaurata</taxon>
    </lineage>
</organism>
<evidence type="ECO:0000313" key="7">
    <source>
        <dbReference type="Proteomes" id="UP000886998"/>
    </source>
</evidence>
<evidence type="ECO:0000256" key="5">
    <source>
        <dbReference type="SAM" id="Phobius"/>
    </source>
</evidence>
<dbReference type="Proteomes" id="UP000886998">
    <property type="component" value="Unassembled WGS sequence"/>
</dbReference>
<dbReference type="Pfam" id="PF00335">
    <property type="entry name" value="Tetraspanin"/>
    <property type="match status" value="1"/>
</dbReference>
<sequence length="304" mass="34377">MIYQRSIGREDGWPVFPPHVAREAGSSRSPVIFDACVTRSTPLEFSRYHDVGLGFSTPTVKKFLLWYSTEVGGIVALNVLRMKMTDVLSTAWGEVNQMTKNVVQEHFDCCGFLGPQEFVDTTDPIDDSCYYTVKSDEDSSVVQMKTLNRMGCKEKLVDWFYSNKIIWIASLGGLLLLQVTVVLFAVYVINQIKRARRSNNSSFNDVHYHTRFSLVELSRYHDVGLGYYSYSKDFFSGTLVFTYIVLSIGSLLFINGILGWIGSYKRGTCLMKFYLILSVITISAEVGGIVALNVLRMKVSTFHM</sequence>
<evidence type="ECO:0000256" key="2">
    <source>
        <dbReference type="ARBA" id="ARBA00022692"/>
    </source>
</evidence>
<dbReference type="OrthoDB" id="5982705at2759"/>
<gene>
    <name evidence="6" type="primary">AVEN_93879_1</name>
    <name evidence="6" type="ORF">TNIN_391291</name>
</gene>
<dbReference type="EMBL" id="BMAV01028185">
    <property type="protein sequence ID" value="GFS65686.1"/>
    <property type="molecule type" value="Genomic_DNA"/>
</dbReference>
<dbReference type="GO" id="GO:0016020">
    <property type="term" value="C:membrane"/>
    <property type="evidence" value="ECO:0007669"/>
    <property type="project" value="UniProtKB-SubCell"/>
</dbReference>
<keyword evidence="2 5" id="KW-0812">Transmembrane</keyword>
<dbReference type="SUPFAM" id="SSF48652">
    <property type="entry name" value="Tetraspanin"/>
    <property type="match status" value="1"/>
</dbReference>
<evidence type="ECO:0000256" key="4">
    <source>
        <dbReference type="ARBA" id="ARBA00023136"/>
    </source>
</evidence>
<dbReference type="CDD" id="cd03127">
    <property type="entry name" value="tetraspanin_LEL"/>
    <property type="match status" value="1"/>
</dbReference>
<feature type="transmembrane region" description="Helical" evidence="5">
    <location>
        <begin position="63"/>
        <end position="80"/>
    </location>
</feature>
<feature type="transmembrane region" description="Helical" evidence="5">
    <location>
        <begin position="165"/>
        <end position="189"/>
    </location>
</feature>